<dbReference type="PROSITE" id="PS50297">
    <property type="entry name" value="ANK_REP_REGION"/>
    <property type="match status" value="1"/>
</dbReference>
<proteinExistence type="predicted"/>
<organism evidence="3 4">
    <name type="scientific">Sclerotinia trifoliorum</name>
    <dbReference type="NCBI Taxonomy" id="28548"/>
    <lineage>
        <taxon>Eukaryota</taxon>
        <taxon>Fungi</taxon>
        <taxon>Dikarya</taxon>
        <taxon>Ascomycota</taxon>
        <taxon>Pezizomycotina</taxon>
        <taxon>Leotiomycetes</taxon>
        <taxon>Helotiales</taxon>
        <taxon>Sclerotiniaceae</taxon>
        <taxon>Sclerotinia</taxon>
    </lineage>
</organism>
<dbReference type="AlphaFoldDB" id="A0A8H2W364"/>
<dbReference type="InterPro" id="IPR031348">
    <property type="entry name" value="PigL_N"/>
</dbReference>
<evidence type="ECO:0000313" key="3">
    <source>
        <dbReference type="EMBL" id="CAD6448807.1"/>
    </source>
</evidence>
<protein>
    <submittedName>
        <fullName evidence="3">067a91cc-ba66-4c11-b606-2f2c1a7d3179</fullName>
    </submittedName>
</protein>
<dbReference type="PANTHER" id="PTHR24150">
    <property type="entry name" value="ANKYRIN REPEAT AND MYND DOMAIN-CONTAINING PROTEIN 2"/>
    <property type="match status" value="1"/>
</dbReference>
<dbReference type="InterPro" id="IPR002110">
    <property type="entry name" value="Ankyrin_rpt"/>
</dbReference>
<reference evidence="3" key="1">
    <citation type="submission" date="2020-10" db="EMBL/GenBank/DDBJ databases">
        <authorList>
            <person name="Kusch S."/>
        </authorList>
    </citation>
    <scope>NUCLEOTIDE SEQUENCE</scope>
    <source>
        <strain evidence="3">SwB9</strain>
    </source>
</reference>
<dbReference type="EMBL" id="CAJHIA010000032">
    <property type="protein sequence ID" value="CAD6448807.1"/>
    <property type="molecule type" value="Genomic_DNA"/>
</dbReference>
<dbReference type="InterPro" id="IPR036770">
    <property type="entry name" value="Ankyrin_rpt-contain_sf"/>
</dbReference>
<dbReference type="Pfam" id="PF12796">
    <property type="entry name" value="Ank_2"/>
    <property type="match status" value="1"/>
</dbReference>
<keyword evidence="1" id="KW-0040">ANK repeat</keyword>
<feature type="domain" description="Azaphilone pigments biosynthesis cluster protein L N-terminal" evidence="2">
    <location>
        <begin position="29"/>
        <end position="208"/>
    </location>
</feature>
<comment type="caution">
    <text evidence="3">The sequence shown here is derived from an EMBL/GenBank/DDBJ whole genome shotgun (WGS) entry which is preliminary data.</text>
</comment>
<dbReference type="PROSITE" id="PS50088">
    <property type="entry name" value="ANK_REPEAT"/>
    <property type="match status" value="1"/>
</dbReference>
<feature type="repeat" description="ANK" evidence="1">
    <location>
        <begin position="381"/>
        <end position="413"/>
    </location>
</feature>
<dbReference type="Pfam" id="PF17111">
    <property type="entry name" value="PigL_N"/>
    <property type="match status" value="1"/>
</dbReference>
<gene>
    <name evidence="3" type="ORF">SCLTRI_LOCUS8600</name>
</gene>
<evidence type="ECO:0000259" key="2">
    <source>
        <dbReference type="Pfam" id="PF17111"/>
    </source>
</evidence>
<accession>A0A8H2W364</accession>
<sequence>MPYMRLRALLSYFNVVYSPRYFPTVAFVMDGLSSASAVFAVVSLAVQLAETIHKLVEFWKAVEDAPDNITRIFQELGLLSKILTQSQELAQCHSFSDIFDEALEDCSSKIFKLYSKVEETRKNLKSGKLRKRKWAAWKIVLQKAEIDSLQRSISDAKLTILLVQNNSLLARPFSTSNVYQFNQKTSHANTQIFQSMQITEQELSKSLAEKQSLLSSGYLNENLVPFHPVTTRQRFIEQGHDKQHDQSSLRYAAIPQSVGVSSRERHVHGKKGRQITGPFSNIWTVSQEVREQVAHASGAKKNVQAESQLILYPSKWLAKIGMVYGVKFSVLASRGWQYSLQPFRAVPENALIFEFCREGNLEGIRTLLSRGDASPYDKDPLGRTPLWYAVLHHQLDISALLLSEGADVQEMDWVDRRKPISNLCFGDCHNIKLKLALANLLAHHDFLDDDVNFWAIGRLIMFYRPNRIIDLEVAKRNESVMVVLQYLESFFHRTNYNFNGLFSDLLSMGYDGMVLQWSLRNIPGKLRGNENGSLIQRAIRRLLLIQEPLTMKTIIHKSITADLHLYIDPSPSQVYGRETPTSLAMYDLEGFLVWRRLLKELGFDISDFVAQELEAGAWKSNGWTQPTLLALFKQELTLPRLPKPSNPMGCRPCDRCQQPKNITDMNKVDLEWRRKLRAIRTGKTQDILDYCSALAPTVGVRYDITDRVNGNEAESTFDPLPYRIVCPRKCEDGICVAWEFENFESPNLPPYVPKEERKRLERLRLLEEEAKCPTYTMPGAFRIQ</sequence>
<dbReference type="Proteomes" id="UP000624404">
    <property type="component" value="Unassembled WGS sequence"/>
</dbReference>
<dbReference type="SUPFAM" id="SSF48403">
    <property type="entry name" value="Ankyrin repeat"/>
    <property type="match status" value="1"/>
</dbReference>
<dbReference type="OrthoDB" id="3200163at2759"/>
<dbReference type="InterPro" id="IPR052452">
    <property type="entry name" value="Ankyrin-MYND_dom_contain_2"/>
</dbReference>
<dbReference type="SMART" id="SM00248">
    <property type="entry name" value="ANK"/>
    <property type="match status" value="2"/>
</dbReference>
<keyword evidence="4" id="KW-1185">Reference proteome</keyword>
<evidence type="ECO:0000313" key="4">
    <source>
        <dbReference type="Proteomes" id="UP000624404"/>
    </source>
</evidence>
<dbReference type="PANTHER" id="PTHR24150:SF8">
    <property type="entry name" value="ANKYRIN REPEAT AND MYND DOMAIN-CONTAINING PROTEIN 2"/>
    <property type="match status" value="1"/>
</dbReference>
<dbReference type="Gene3D" id="1.25.40.20">
    <property type="entry name" value="Ankyrin repeat-containing domain"/>
    <property type="match status" value="1"/>
</dbReference>
<evidence type="ECO:0000256" key="1">
    <source>
        <dbReference type="PROSITE-ProRule" id="PRU00023"/>
    </source>
</evidence>
<name>A0A8H2W364_9HELO</name>